<dbReference type="EMBL" id="MIJY01000006">
    <property type="protein sequence ID" value="OEG18362.1"/>
    <property type="molecule type" value="Genomic_DNA"/>
</dbReference>
<protein>
    <recommendedName>
        <fullName evidence="5">DUF1851 domain-containing protein</fullName>
    </recommendedName>
</protein>
<proteinExistence type="predicted"/>
<gene>
    <name evidence="3" type="ORF">BCR25_16160</name>
</gene>
<dbReference type="AlphaFoldDB" id="A0A1E5H0M2"/>
<dbReference type="Pfam" id="PF08906">
    <property type="entry name" value="T6SS_Tdi1_C"/>
    <property type="match status" value="1"/>
</dbReference>
<dbReference type="OrthoDB" id="2216648at2"/>
<reference evidence="4" key="1">
    <citation type="submission" date="2016-09" db="EMBL/GenBank/DDBJ databases">
        <authorList>
            <person name="Gulvik C.A."/>
        </authorList>
    </citation>
    <scope>NUCLEOTIDE SEQUENCE [LARGE SCALE GENOMIC DNA]</scope>
    <source>
        <strain evidence="4">LMG 8895</strain>
    </source>
</reference>
<evidence type="ECO:0008006" key="5">
    <source>
        <dbReference type="Google" id="ProtNLM"/>
    </source>
</evidence>
<dbReference type="InterPro" id="IPR015002">
    <property type="entry name" value="T6SS_Tdi1_C"/>
</dbReference>
<feature type="domain" description="GAD-related" evidence="1">
    <location>
        <begin position="2"/>
        <end position="90"/>
    </location>
</feature>
<dbReference type="Proteomes" id="UP000095094">
    <property type="component" value="Unassembled WGS sequence"/>
</dbReference>
<evidence type="ECO:0000259" key="1">
    <source>
        <dbReference type="Pfam" id="PF08887"/>
    </source>
</evidence>
<sequence>MENIIEDFKKQSDVEDRIIKKYQDKVPKEIIEFWREYGFGTFFGGYLKSVNPENFEETLKLGSQRFHDGIVLFATGMGDLIIWSDNYVRILNFRHGIIDTIMSGFTFFFDDIFDVDFRVEELKWLPYPQATELLGFPEYDECFGYVPILGIGGEEKVENLEKVKLMEYLQIIIEFMGPIA</sequence>
<organism evidence="3 4">
    <name type="scientific">Enterococcus termitis</name>
    <dbReference type="NCBI Taxonomy" id="332950"/>
    <lineage>
        <taxon>Bacteria</taxon>
        <taxon>Bacillati</taxon>
        <taxon>Bacillota</taxon>
        <taxon>Bacilli</taxon>
        <taxon>Lactobacillales</taxon>
        <taxon>Enterococcaceae</taxon>
        <taxon>Enterococcus</taxon>
    </lineage>
</organism>
<evidence type="ECO:0000313" key="4">
    <source>
        <dbReference type="Proteomes" id="UP000095094"/>
    </source>
</evidence>
<accession>A0A1E5H0M2</accession>
<evidence type="ECO:0000313" key="3">
    <source>
        <dbReference type="EMBL" id="OEG18362.1"/>
    </source>
</evidence>
<evidence type="ECO:0000259" key="2">
    <source>
        <dbReference type="Pfam" id="PF08906"/>
    </source>
</evidence>
<dbReference type="RefSeq" id="WP_069662582.1">
    <property type="nucleotide sequence ID" value="NZ_JBHUJJ010000001.1"/>
</dbReference>
<keyword evidence="4" id="KW-1185">Reference proteome</keyword>
<name>A0A1E5H0M2_9ENTE</name>
<feature type="domain" description="T6SS immunity protein Tdi1 C-terminal" evidence="2">
    <location>
        <begin position="105"/>
        <end position="174"/>
    </location>
</feature>
<dbReference type="InterPro" id="IPR014983">
    <property type="entry name" value="GAD-rel"/>
</dbReference>
<dbReference type="Pfam" id="PF08887">
    <property type="entry name" value="GAD-like"/>
    <property type="match status" value="1"/>
</dbReference>
<comment type="caution">
    <text evidence="3">The sequence shown here is derived from an EMBL/GenBank/DDBJ whole genome shotgun (WGS) entry which is preliminary data.</text>
</comment>